<dbReference type="PANTHER" id="PTHR30518">
    <property type="entry name" value="ENDOLYTIC MUREIN TRANSGLYCOSYLASE"/>
    <property type="match status" value="1"/>
</dbReference>
<accession>A0A7W4W321</accession>
<evidence type="ECO:0000313" key="10">
    <source>
        <dbReference type="Proteomes" id="UP000537130"/>
    </source>
</evidence>
<keyword evidence="10" id="KW-1185">Reference proteome</keyword>
<evidence type="ECO:0000256" key="2">
    <source>
        <dbReference type="ARBA" id="ARBA00022692"/>
    </source>
</evidence>
<dbReference type="Proteomes" id="UP000537130">
    <property type="component" value="Unassembled WGS sequence"/>
</dbReference>
<protein>
    <recommendedName>
        <fullName evidence="7">Endolytic murein transglycosylase</fullName>
        <ecNumber evidence="7">4.2.2.29</ecNumber>
    </recommendedName>
    <alternativeName>
        <fullName evidence="7">Peptidoglycan lytic transglycosylase</fullName>
    </alternativeName>
    <alternativeName>
        <fullName evidence="7">Peptidoglycan polymerization terminase</fullName>
    </alternativeName>
</protein>
<dbReference type="GO" id="GO:0008932">
    <property type="term" value="F:lytic endotransglycosylase activity"/>
    <property type="evidence" value="ECO:0007669"/>
    <property type="project" value="UniProtKB-UniRule"/>
</dbReference>
<dbReference type="Pfam" id="PF02618">
    <property type="entry name" value="YceG"/>
    <property type="match status" value="1"/>
</dbReference>
<comment type="function">
    <text evidence="7">Functions as a peptidoglycan terminase that cleaves nascent peptidoglycan strands endolytically to terminate their elongation.</text>
</comment>
<dbReference type="EC" id="4.2.2.29" evidence="7"/>
<evidence type="ECO:0000256" key="5">
    <source>
        <dbReference type="ARBA" id="ARBA00023239"/>
    </source>
</evidence>
<evidence type="ECO:0000256" key="4">
    <source>
        <dbReference type="ARBA" id="ARBA00023136"/>
    </source>
</evidence>
<sequence>MVKWLKRLLPFSLVAITLAALTVLWADQKLSEPLNLVDDDYLLDLRPGTGFSAMAASLAADGVIAYPADILNVYARLTGSAGAIQSGEYRLPSGLNSYDLLALLVSGDVVRYRATLIEGWTFAEMVSYLAEHPELDKRFDPAQPLWAQLEVTAPLHENPEGLFFPDTYSFVKGATDTGIMKRAYRRMQAVLNQEWPKRSDNLPYDSPYEALIMASIVEKETGQPHERQRIAGVFVSRLEKNMRLQTDPTVIYGLPAAEKKNLRSRHLKDDSNPYNTYRHKGLPPTPIALPGRAAIHAALHPVQDGALFFVAKGDGSHQFSETLEQHQQAVRDYQLKRRKDYRSSPTKP</sequence>
<comment type="caution">
    <text evidence="9">The sequence shown here is derived from an EMBL/GenBank/DDBJ whole genome shotgun (WGS) entry which is preliminary data.</text>
</comment>
<dbReference type="CDD" id="cd08010">
    <property type="entry name" value="MltG_like"/>
    <property type="match status" value="1"/>
</dbReference>
<keyword evidence="3 7" id="KW-1133">Transmembrane helix</keyword>
<comment type="catalytic activity">
    <reaction evidence="7">
        <text>a peptidoglycan chain = a peptidoglycan chain with N-acetyl-1,6-anhydromuramyl-[peptide] at the reducing end + a peptidoglycan chain with N-acetylglucosamine at the non-reducing end.</text>
        <dbReference type="EC" id="4.2.2.29"/>
    </reaction>
</comment>
<proteinExistence type="inferred from homology"/>
<evidence type="ECO:0000256" key="7">
    <source>
        <dbReference type="HAMAP-Rule" id="MF_02065"/>
    </source>
</evidence>
<dbReference type="GO" id="GO:0071555">
    <property type="term" value="P:cell wall organization"/>
    <property type="evidence" value="ECO:0007669"/>
    <property type="project" value="UniProtKB-KW"/>
</dbReference>
<keyword evidence="2 7" id="KW-0812">Transmembrane</keyword>
<keyword evidence="1 7" id="KW-1003">Cell membrane</keyword>
<evidence type="ECO:0000313" key="9">
    <source>
        <dbReference type="EMBL" id="MBB3046538.1"/>
    </source>
</evidence>
<comment type="similarity">
    <text evidence="7">Belongs to the transglycosylase MltG family.</text>
</comment>
<dbReference type="PANTHER" id="PTHR30518:SF2">
    <property type="entry name" value="ENDOLYTIC MUREIN TRANSGLYCOSYLASE"/>
    <property type="match status" value="1"/>
</dbReference>
<name>A0A7W4W321_9GAMM</name>
<evidence type="ECO:0000256" key="1">
    <source>
        <dbReference type="ARBA" id="ARBA00022475"/>
    </source>
</evidence>
<feature type="site" description="Important for catalytic activity" evidence="7">
    <location>
        <position position="220"/>
    </location>
</feature>
<evidence type="ECO:0000256" key="3">
    <source>
        <dbReference type="ARBA" id="ARBA00022989"/>
    </source>
</evidence>
<dbReference type="RefSeq" id="WP_183409228.1">
    <property type="nucleotide sequence ID" value="NZ_JACHWY010000001.1"/>
</dbReference>
<keyword evidence="6 7" id="KW-0961">Cell wall biogenesis/degradation</keyword>
<dbReference type="Gene3D" id="3.30.1490.480">
    <property type="entry name" value="Endolytic murein transglycosylase"/>
    <property type="match status" value="1"/>
</dbReference>
<keyword evidence="7" id="KW-0997">Cell inner membrane</keyword>
<dbReference type="InterPro" id="IPR003770">
    <property type="entry name" value="MLTG-like"/>
</dbReference>
<dbReference type="GO" id="GO:0009252">
    <property type="term" value="P:peptidoglycan biosynthetic process"/>
    <property type="evidence" value="ECO:0007669"/>
    <property type="project" value="UniProtKB-UniRule"/>
</dbReference>
<keyword evidence="5 7" id="KW-0456">Lyase</keyword>
<dbReference type="HAMAP" id="MF_02065">
    <property type="entry name" value="MltG"/>
    <property type="match status" value="1"/>
</dbReference>
<reference evidence="9 10" key="1">
    <citation type="submission" date="2020-08" db="EMBL/GenBank/DDBJ databases">
        <title>Genomic Encyclopedia of Type Strains, Phase III (KMG-III): the genomes of soil and plant-associated and newly described type strains.</title>
        <authorList>
            <person name="Whitman W."/>
        </authorList>
    </citation>
    <scope>NUCLEOTIDE SEQUENCE [LARGE SCALE GENOMIC DNA]</scope>
    <source>
        <strain evidence="9 10">CECT 8654</strain>
    </source>
</reference>
<dbReference type="GO" id="GO:0005886">
    <property type="term" value="C:plasma membrane"/>
    <property type="evidence" value="ECO:0007669"/>
    <property type="project" value="UniProtKB-UniRule"/>
</dbReference>
<dbReference type="AlphaFoldDB" id="A0A7W4W321"/>
<evidence type="ECO:0000256" key="8">
    <source>
        <dbReference type="SAM" id="MobiDB-lite"/>
    </source>
</evidence>
<feature type="region of interest" description="Disordered" evidence="8">
    <location>
        <begin position="323"/>
        <end position="348"/>
    </location>
</feature>
<dbReference type="NCBIfam" id="TIGR00247">
    <property type="entry name" value="endolytic transglycosylase MltG"/>
    <property type="match status" value="1"/>
</dbReference>
<gene>
    <name evidence="7" type="primary">mltG</name>
    <name evidence="9" type="ORF">FHR99_000774</name>
</gene>
<evidence type="ECO:0000256" key="6">
    <source>
        <dbReference type="ARBA" id="ARBA00023316"/>
    </source>
</evidence>
<keyword evidence="4 7" id="KW-0472">Membrane</keyword>
<dbReference type="EMBL" id="JACHWY010000001">
    <property type="protein sequence ID" value="MBB3046538.1"/>
    <property type="molecule type" value="Genomic_DNA"/>
</dbReference>
<dbReference type="Gene3D" id="3.30.160.60">
    <property type="entry name" value="Classic Zinc Finger"/>
    <property type="match status" value="1"/>
</dbReference>
<organism evidence="9 10">
    <name type="scientific">Litorivivens lipolytica</name>
    <dbReference type="NCBI Taxonomy" id="1524264"/>
    <lineage>
        <taxon>Bacteria</taxon>
        <taxon>Pseudomonadati</taxon>
        <taxon>Pseudomonadota</taxon>
        <taxon>Gammaproteobacteria</taxon>
        <taxon>Litorivivens</taxon>
    </lineage>
</organism>